<dbReference type="FunFam" id="1.10.520.10:FF:000008">
    <property type="entry name" value="Peroxidase"/>
    <property type="match status" value="1"/>
</dbReference>
<reference evidence="21" key="2">
    <citation type="journal article" date="2022" name="Hortic Res">
        <title>The genome of Dioscorea zingiberensis sheds light on the biosynthesis, origin and evolution of the medicinally important diosgenin saponins.</title>
        <authorList>
            <person name="Li Y."/>
            <person name="Tan C."/>
            <person name="Li Z."/>
            <person name="Guo J."/>
            <person name="Li S."/>
            <person name="Chen X."/>
            <person name="Wang C."/>
            <person name="Dai X."/>
            <person name="Yang H."/>
            <person name="Song W."/>
            <person name="Hou L."/>
            <person name="Xu J."/>
            <person name="Tong Z."/>
            <person name="Xu A."/>
            <person name="Yuan X."/>
            <person name="Wang W."/>
            <person name="Yang Q."/>
            <person name="Chen L."/>
            <person name="Sun Z."/>
            <person name="Wang K."/>
            <person name="Pan B."/>
            <person name="Chen J."/>
            <person name="Bao Y."/>
            <person name="Liu F."/>
            <person name="Qi X."/>
            <person name="Gang D.R."/>
            <person name="Wen J."/>
            <person name="Li J."/>
        </authorList>
    </citation>
    <scope>NUCLEOTIDE SEQUENCE</scope>
    <source>
        <strain evidence="21">Dzin_1.0</strain>
    </source>
</reference>
<sequence length="667" mass="73265">MGMVMWGLVLVLLMCYSGSEANDDDDDQLKEGFYERTCPQAEGIVRDEVFKALRNNAGLAAGLVRMHFHDCFVRGCDGSVLIDSTPTNTAEKDSPVNNPSLRGFEIIDRAKTRIESQCKGLVSCSDILAFAARDSISFSASSGGGISIPYKVPGGRRDGRVSLASETFSNLPPPTFNVTQLTQSFRNKGLTQDDMVTLSGAHSIGQSHCPSFESRLYNFNSTVSQDPSLDANYAAQLKVQCPQGSTNTSLVVPMDPPTPNTLDSSYYGNILVNRGLFTSDQTLASDGQTAALVRANAGFGGAWKAKFNDAMQRAQTSEQKTSEVMEGEPMKLLNRDLLLEILARADGPAIVSAACSSSGLREASQERTLWENLCHNTWPSTKDPKVHDIISSSSGFAKFYTSAFPLVIYNPQQQQQQQQQQHQKQQFITSPSELVSLVDVFFGGVCVFSNVVHGIPMHDTGSWFLDCPFRLDALDGGETLPLMAEGEDAVEEVYKRLEEMRLSWVLLDAKTGATVNLSSWRPTLVERNWPLEGNVLMRFGCALPVDQHVQFDAAECVIELRFRVLGRPVAKPVLRLVEVGLQVEDLDGMHVNGRGSLMVLHQALRCPTRSRYLSAVEDGHSKYRSKQKAAIEMKHREEKVVDSMCALSGAALFAFFCLSLSGYHLLL</sequence>
<evidence type="ECO:0000256" key="19">
    <source>
        <dbReference type="SAM" id="SignalP"/>
    </source>
</evidence>
<keyword evidence="8 16" id="KW-0106">Calcium</keyword>
<feature type="site" description="Transition state stabilizer" evidence="17">
    <location>
        <position position="65"/>
    </location>
</feature>
<dbReference type="InterPro" id="IPR002016">
    <property type="entry name" value="Haem_peroxidase"/>
</dbReference>
<dbReference type="PROSITE" id="PS00436">
    <property type="entry name" value="PEROXIDASE_2"/>
    <property type="match status" value="1"/>
</dbReference>
<keyword evidence="12" id="KW-0325">Glycoprotein</keyword>
<feature type="binding site" evidence="16">
    <location>
        <position position="79"/>
    </location>
    <ligand>
        <name>Ca(2+)</name>
        <dbReference type="ChEBI" id="CHEBI:29108"/>
        <label>1</label>
    </ligand>
</feature>
<dbReference type="InterPro" id="IPR000823">
    <property type="entry name" value="Peroxidase_pln"/>
</dbReference>
<gene>
    <name evidence="21" type="ORF">J5N97_021788</name>
</gene>
<comment type="cofactor">
    <cofactor evidence="16">
        <name>Ca(2+)</name>
        <dbReference type="ChEBI" id="CHEBI:29108"/>
    </cofactor>
    <text evidence="16">Binds 2 calcium ions per subunit.</text>
</comment>
<dbReference type="PRINTS" id="PR00458">
    <property type="entry name" value="PEROXIDASE"/>
</dbReference>
<evidence type="ECO:0000256" key="15">
    <source>
        <dbReference type="PIRSR" id="PIRSR600823-2"/>
    </source>
</evidence>
<feature type="binding site" evidence="15">
    <location>
        <position position="172"/>
    </location>
    <ligand>
        <name>substrate</name>
    </ligand>
</feature>
<keyword evidence="11 18" id="KW-1015">Disulfide bond</keyword>
<dbReference type="GO" id="GO:0046872">
    <property type="term" value="F:metal ion binding"/>
    <property type="evidence" value="ECO:0007669"/>
    <property type="project" value="UniProtKB-KW"/>
</dbReference>
<keyword evidence="5" id="KW-0575">Peroxidase</keyword>
<dbReference type="PRINTS" id="PR00461">
    <property type="entry name" value="PLPEROXIDASE"/>
</dbReference>
<evidence type="ECO:0000256" key="4">
    <source>
        <dbReference type="ARBA" id="ARBA00012313"/>
    </source>
</evidence>
<evidence type="ECO:0000256" key="12">
    <source>
        <dbReference type="ARBA" id="ARBA00023180"/>
    </source>
</evidence>
<dbReference type="GO" id="GO:0020037">
    <property type="term" value="F:heme binding"/>
    <property type="evidence" value="ECO:0007669"/>
    <property type="project" value="InterPro"/>
</dbReference>
<dbReference type="PROSITE" id="PS50873">
    <property type="entry name" value="PEROXIDASE_4"/>
    <property type="match status" value="1"/>
</dbReference>
<dbReference type="CDD" id="cd00693">
    <property type="entry name" value="secretory_peroxidase"/>
    <property type="match status" value="1"/>
</dbReference>
<evidence type="ECO:0000256" key="11">
    <source>
        <dbReference type="ARBA" id="ARBA00023157"/>
    </source>
</evidence>
<evidence type="ECO:0000256" key="8">
    <source>
        <dbReference type="ARBA" id="ARBA00022837"/>
    </source>
</evidence>
<protein>
    <recommendedName>
        <fullName evidence="4">peroxidase</fullName>
        <ecNumber evidence="4">1.11.1.7</ecNumber>
    </recommendedName>
</protein>
<keyword evidence="13" id="KW-0376">Hydrogen peroxide</keyword>
<evidence type="ECO:0000313" key="22">
    <source>
        <dbReference type="Proteomes" id="UP001085076"/>
    </source>
</evidence>
<evidence type="ECO:0000256" key="13">
    <source>
        <dbReference type="ARBA" id="ARBA00023324"/>
    </source>
</evidence>
<comment type="catalytic activity">
    <reaction evidence="1">
        <text>2 a phenolic donor + H2O2 = 2 a phenolic radical donor + 2 H2O</text>
        <dbReference type="Rhea" id="RHEA:56136"/>
        <dbReference type="ChEBI" id="CHEBI:15377"/>
        <dbReference type="ChEBI" id="CHEBI:16240"/>
        <dbReference type="ChEBI" id="CHEBI:139520"/>
        <dbReference type="ChEBI" id="CHEBI:139521"/>
        <dbReference type="EC" id="1.11.1.7"/>
    </reaction>
</comment>
<keyword evidence="22" id="KW-1185">Reference proteome</keyword>
<keyword evidence="7 16" id="KW-0479">Metal-binding</keyword>
<dbReference type="Gene3D" id="1.10.520.10">
    <property type="match status" value="1"/>
</dbReference>
<organism evidence="21 22">
    <name type="scientific">Dioscorea zingiberensis</name>
    <dbReference type="NCBI Taxonomy" id="325984"/>
    <lineage>
        <taxon>Eukaryota</taxon>
        <taxon>Viridiplantae</taxon>
        <taxon>Streptophyta</taxon>
        <taxon>Embryophyta</taxon>
        <taxon>Tracheophyta</taxon>
        <taxon>Spermatophyta</taxon>
        <taxon>Magnoliopsida</taxon>
        <taxon>Liliopsida</taxon>
        <taxon>Dioscoreales</taxon>
        <taxon>Dioscoreaceae</taxon>
        <taxon>Dioscorea</taxon>
    </lineage>
</organism>
<evidence type="ECO:0000256" key="6">
    <source>
        <dbReference type="ARBA" id="ARBA00022617"/>
    </source>
</evidence>
<reference evidence="21" key="1">
    <citation type="submission" date="2021-03" db="EMBL/GenBank/DDBJ databases">
        <authorList>
            <person name="Li Z."/>
            <person name="Yang C."/>
        </authorList>
    </citation>
    <scope>NUCLEOTIDE SEQUENCE</scope>
    <source>
        <strain evidence="21">Dzin_1.0</strain>
        <tissue evidence="21">Leaf</tissue>
    </source>
</reference>
<evidence type="ECO:0000259" key="20">
    <source>
        <dbReference type="PROSITE" id="PS50873"/>
    </source>
</evidence>
<keyword evidence="6" id="KW-0349">Heme</keyword>
<dbReference type="EC" id="1.11.1.7" evidence="4"/>
<feature type="binding site" description="axial binding residue" evidence="16">
    <location>
        <position position="202"/>
    </location>
    <ligand>
        <name>heme b</name>
        <dbReference type="ChEBI" id="CHEBI:60344"/>
    </ligand>
    <ligandPart>
        <name>Fe</name>
        <dbReference type="ChEBI" id="CHEBI:18248"/>
    </ligandPart>
</feature>
<evidence type="ECO:0000256" key="7">
    <source>
        <dbReference type="ARBA" id="ARBA00022723"/>
    </source>
</evidence>
<feature type="active site" description="Proton acceptor" evidence="14">
    <location>
        <position position="69"/>
    </location>
</feature>
<dbReference type="PANTHER" id="PTHR31235">
    <property type="entry name" value="PEROXIDASE 25-RELATED"/>
    <property type="match status" value="1"/>
</dbReference>
<feature type="disulfide bond" evidence="18">
    <location>
        <begin position="209"/>
        <end position="241"/>
    </location>
</feature>
<dbReference type="InterPro" id="IPR019794">
    <property type="entry name" value="Peroxidases_AS"/>
</dbReference>
<dbReference type="OrthoDB" id="1907273at2759"/>
<evidence type="ECO:0000256" key="14">
    <source>
        <dbReference type="PIRSR" id="PIRSR600823-1"/>
    </source>
</evidence>
<feature type="binding site" evidence="16">
    <location>
        <position position="258"/>
    </location>
    <ligand>
        <name>Ca(2+)</name>
        <dbReference type="ChEBI" id="CHEBI:29108"/>
        <label>2</label>
    </ligand>
</feature>
<comment type="cofactor">
    <cofactor evidence="16">
        <name>heme b</name>
        <dbReference type="ChEBI" id="CHEBI:60344"/>
    </cofactor>
    <text evidence="16">Binds 1 heme b (iron(II)-protoporphyrin IX) group per subunit.</text>
</comment>
<dbReference type="Pfam" id="PF00141">
    <property type="entry name" value="peroxidase"/>
    <property type="match status" value="1"/>
</dbReference>
<evidence type="ECO:0000256" key="1">
    <source>
        <dbReference type="ARBA" id="ARBA00000189"/>
    </source>
</evidence>
<keyword evidence="9" id="KW-0560">Oxidoreductase</keyword>
<feature type="binding site" evidence="16">
    <location>
        <position position="91"/>
    </location>
    <ligand>
        <name>Ca(2+)</name>
        <dbReference type="ChEBI" id="CHEBI:29108"/>
        <label>1</label>
    </ligand>
</feature>
<dbReference type="Gene3D" id="1.10.420.10">
    <property type="entry name" value="Peroxidase, domain 2"/>
    <property type="match status" value="1"/>
</dbReference>
<dbReference type="AlphaFoldDB" id="A0A9D5H9Y6"/>
<feature type="binding site" evidence="16">
    <location>
        <position position="255"/>
    </location>
    <ligand>
        <name>Ca(2+)</name>
        <dbReference type="ChEBI" id="CHEBI:29108"/>
        <label>2</label>
    </ligand>
</feature>
<feature type="binding site" evidence="16">
    <location>
        <position position="75"/>
    </location>
    <ligand>
        <name>Ca(2+)</name>
        <dbReference type="ChEBI" id="CHEBI:29108"/>
        <label>1</label>
    </ligand>
</feature>
<dbReference type="InterPro" id="IPR019793">
    <property type="entry name" value="Peroxidases_heam-ligand_BS"/>
</dbReference>
<feature type="chain" id="PRO_5039490367" description="peroxidase" evidence="19">
    <location>
        <begin position="22"/>
        <end position="667"/>
    </location>
</feature>
<evidence type="ECO:0000256" key="2">
    <source>
        <dbReference type="ARBA" id="ARBA00002322"/>
    </source>
</evidence>
<feature type="binding site" evidence="16">
    <location>
        <position position="263"/>
    </location>
    <ligand>
        <name>Ca(2+)</name>
        <dbReference type="ChEBI" id="CHEBI:29108"/>
        <label>2</label>
    </ligand>
</feature>
<dbReference type="GO" id="GO:0042744">
    <property type="term" value="P:hydrogen peroxide catabolic process"/>
    <property type="evidence" value="ECO:0007669"/>
    <property type="project" value="UniProtKB-KW"/>
</dbReference>
<dbReference type="InterPro" id="IPR010255">
    <property type="entry name" value="Haem_peroxidase_sf"/>
</dbReference>
<dbReference type="FunFam" id="1.10.420.10:FF:000006">
    <property type="entry name" value="Peroxidase"/>
    <property type="match status" value="1"/>
</dbReference>
<dbReference type="SUPFAM" id="SSF48113">
    <property type="entry name" value="Heme-dependent peroxidases"/>
    <property type="match status" value="1"/>
</dbReference>
<evidence type="ECO:0000313" key="21">
    <source>
        <dbReference type="EMBL" id="KAJ0968911.1"/>
    </source>
</evidence>
<comment type="caution">
    <text evidence="21">The sequence shown here is derived from an EMBL/GenBank/DDBJ whole genome shotgun (WGS) entry which is preliminary data.</text>
</comment>
<name>A0A9D5H9Y6_9LILI</name>
<evidence type="ECO:0000256" key="3">
    <source>
        <dbReference type="ARBA" id="ARBA00006873"/>
    </source>
</evidence>
<feature type="binding site" evidence="16">
    <location>
        <position position="73"/>
    </location>
    <ligand>
        <name>Ca(2+)</name>
        <dbReference type="ChEBI" id="CHEBI:29108"/>
        <label>1</label>
    </ligand>
</feature>
<feature type="disulfide bond" evidence="18">
    <location>
        <begin position="38"/>
        <end position="118"/>
    </location>
</feature>
<keyword evidence="10 16" id="KW-0408">Iron</keyword>
<feature type="binding site" evidence="16">
    <location>
        <position position="77"/>
    </location>
    <ligand>
        <name>Ca(2+)</name>
        <dbReference type="ChEBI" id="CHEBI:29108"/>
        <label>1</label>
    </ligand>
</feature>
<feature type="binding site" evidence="16">
    <location>
        <position position="70"/>
    </location>
    <ligand>
        <name>Ca(2+)</name>
        <dbReference type="ChEBI" id="CHEBI:29108"/>
        <label>1</label>
    </ligand>
</feature>
<evidence type="ECO:0000256" key="9">
    <source>
        <dbReference type="ARBA" id="ARBA00023002"/>
    </source>
</evidence>
<evidence type="ECO:0000256" key="18">
    <source>
        <dbReference type="PIRSR" id="PIRSR600823-5"/>
    </source>
</evidence>
<evidence type="ECO:0000256" key="10">
    <source>
        <dbReference type="ARBA" id="ARBA00023004"/>
    </source>
</evidence>
<accession>A0A9D5H9Y6</accession>
<dbReference type="InterPro" id="IPR036047">
    <property type="entry name" value="F-box-like_dom_sf"/>
</dbReference>
<dbReference type="GO" id="GO:0140825">
    <property type="term" value="F:lactoperoxidase activity"/>
    <property type="evidence" value="ECO:0007669"/>
    <property type="project" value="UniProtKB-EC"/>
</dbReference>
<dbReference type="SUPFAM" id="SSF81383">
    <property type="entry name" value="F-box domain"/>
    <property type="match status" value="1"/>
</dbReference>
<comment type="function">
    <text evidence="2">Removal of H(2)O(2), oxidation of toxic reductants, biosynthesis and degradation of lignin, suberization, auxin catabolism, response to environmental stresses such as wounding, pathogen attack and oxidative stress. These functions might be dependent on each isozyme/isoform in each plant tissue.</text>
</comment>
<dbReference type="EMBL" id="JAGGNH010000006">
    <property type="protein sequence ID" value="KAJ0968911.1"/>
    <property type="molecule type" value="Genomic_DNA"/>
</dbReference>
<evidence type="ECO:0000256" key="17">
    <source>
        <dbReference type="PIRSR" id="PIRSR600823-4"/>
    </source>
</evidence>
<feature type="domain" description="Plant heme peroxidase family profile" evidence="20">
    <location>
        <begin position="28"/>
        <end position="328"/>
    </location>
</feature>
<comment type="similarity">
    <text evidence="3">Belongs to the peroxidase family. Ascorbate peroxidase subfamily.</text>
</comment>
<feature type="disulfide bond" evidence="18">
    <location>
        <begin position="71"/>
        <end position="76"/>
    </location>
</feature>
<dbReference type="PROSITE" id="PS00435">
    <property type="entry name" value="PEROXIDASE_1"/>
    <property type="match status" value="1"/>
</dbReference>
<dbReference type="Proteomes" id="UP001085076">
    <property type="component" value="Miscellaneous, Linkage group lg06"/>
</dbReference>
<feature type="signal peptide" evidence="19">
    <location>
        <begin position="1"/>
        <end position="21"/>
    </location>
</feature>
<dbReference type="GO" id="GO:0006979">
    <property type="term" value="P:response to oxidative stress"/>
    <property type="evidence" value="ECO:0007669"/>
    <property type="project" value="InterPro"/>
</dbReference>
<evidence type="ECO:0000256" key="5">
    <source>
        <dbReference type="ARBA" id="ARBA00022559"/>
    </source>
</evidence>
<dbReference type="InterPro" id="IPR033905">
    <property type="entry name" value="Secretory_peroxidase"/>
</dbReference>
<evidence type="ECO:0000256" key="16">
    <source>
        <dbReference type="PIRSR" id="PIRSR600823-3"/>
    </source>
</evidence>
<keyword evidence="19" id="KW-0732">Signal</keyword>
<proteinExistence type="inferred from homology"/>